<dbReference type="Proteomes" id="UP000256779">
    <property type="component" value="Unassembled WGS sequence"/>
</dbReference>
<keyword evidence="2" id="KW-1185">Reference proteome</keyword>
<protein>
    <submittedName>
        <fullName evidence="1">Uncharacterized protein</fullName>
    </submittedName>
</protein>
<dbReference type="AlphaFoldDB" id="A0A3D9L7B6"/>
<comment type="caution">
    <text evidence="1">The sequence shown here is derived from an EMBL/GenBank/DDBJ whole genome shotgun (WGS) entry which is preliminary data.</text>
</comment>
<evidence type="ECO:0000313" key="1">
    <source>
        <dbReference type="EMBL" id="REE02239.1"/>
    </source>
</evidence>
<organism evidence="1 2">
    <name type="scientific">Marinoscillum furvescens DSM 4134</name>
    <dbReference type="NCBI Taxonomy" id="1122208"/>
    <lineage>
        <taxon>Bacteria</taxon>
        <taxon>Pseudomonadati</taxon>
        <taxon>Bacteroidota</taxon>
        <taxon>Cytophagia</taxon>
        <taxon>Cytophagales</taxon>
        <taxon>Reichenbachiellaceae</taxon>
        <taxon>Marinoscillum</taxon>
    </lineage>
</organism>
<gene>
    <name evidence="1" type="ORF">C7460_102264</name>
</gene>
<dbReference type="EMBL" id="QREG01000002">
    <property type="protein sequence ID" value="REE02239.1"/>
    <property type="molecule type" value="Genomic_DNA"/>
</dbReference>
<name>A0A3D9L7B6_MARFU</name>
<sequence length="42" mass="4829">MLKRLSVPEDGPGRRSVEPALLAGQFKAINPYYRQVKHYLKT</sequence>
<proteinExistence type="predicted"/>
<reference evidence="1 2" key="1">
    <citation type="submission" date="2018-07" db="EMBL/GenBank/DDBJ databases">
        <title>Genomic Encyclopedia of Type Strains, Phase IV (KMG-IV): sequencing the most valuable type-strain genomes for metagenomic binning, comparative biology and taxonomic classification.</title>
        <authorList>
            <person name="Goeker M."/>
        </authorList>
    </citation>
    <scope>NUCLEOTIDE SEQUENCE [LARGE SCALE GENOMIC DNA]</scope>
    <source>
        <strain evidence="1 2">DSM 4134</strain>
    </source>
</reference>
<accession>A0A3D9L7B6</accession>
<evidence type="ECO:0000313" key="2">
    <source>
        <dbReference type="Proteomes" id="UP000256779"/>
    </source>
</evidence>